<dbReference type="Gene3D" id="3.30.200.20">
    <property type="entry name" value="Phosphorylase Kinase, domain 1"/>
    <property type="match status" value="1"/>
</dbReference>
<evidence type="ECO:0000259" key="1">
    <source>
        <dbReference type="Pfam" id="PF01636"/>
    </source>
</evidence>
<keyword evidence="3" id="KW-1185">Reference proteome</keyword>
<dbReference type="Gene3D" id="3.90.1200.10">
    <property type="match status" value="1"/>
</dbReference>
<proteinExistence type="predicted"/>
<dbReference type="InterPro" id="IPR011009">
    <property type="entry name" value="Kinase-like_dom_sf"/>
</dbReference>
<evidence type="ECO:0000313" key="2">
    <source>
        <dbReference type="EMBL" id="UOE27125.1"/>
    </source>
</evidence>
<dbReference type="InterPro" id="IPR051678">
    <property type="entry name" value="AGP_Transferase"/>
</dbReference>
<accession>A0ABY4AVT0</accession>
<dbReference type="PANTHER" id="PTHR21310:SF42">
    <property type="entry name" value="BIFUNCTIONAL AAC_APH"/>
    <property type="match status" value="1"/>
</dbReference>
<gene>
    <name evidence="2" type="ORF">MTP13_04905</name>
</gene>
<dbReference type="Pfam" id="PF01636">
    <property type="entry name" value="APH"/>
    <property type="match status" value="1"/>
</dbReference>
<sequence length="298" mass="31193">MMDAPTADVEIDAALAARLVAEQHPDLLAPVRLVANGWDNAMLRLGEQHLIRMPRRLLAARLVEHELRWLPELARHSPVPLPVPVRAGAPGAGYPFAWSIGPWFDGVAAVELDPAARREAAPALAAFVASLQREAPADAPANPYRGVPLVERDPVVGPRIASGVLDAVADRASLDRVWRAALAASAWTGPPVWLHGDLHPGNLLLERAGGPLAAVLDFGDVTAGDPATDLAAAWLCFDSAGRERFRAGLPAFADADWVRARGWALAVGSAIVETVGVAGAMGRVGALALAAVVEDASG</sequence>
<name>A0ABY4AVT0_9MICO</name>
<dbReference type="EMBL" id="CP094533">
    <property type="protein sequence ID" value="UOE27125.1"/>
    <property type="molecule type" value="Genomic_DNA"/>
</dbReference>
<dbReference type="InterPro" id="IPR002575">
    <property type="entry name" value="Aminoglycoside_PTrfase"/>
</dbReference>
<dbReference type="Proteomes" id="UP000831304">
    <property type="component" value="Chromosome"/>
</dbReference>
<dbReference type="SUPFAM" id="SSF56112">
    <property type="entry name" value="Protein kinase-like (PK-like)"/>
    <property type="match status" value="1"/>
</dbReference>
<reference evidence="2 3" key="1">
    <citation type="submission" date="2022-03" db="EMBL/GenBank/DDBJ databases">
        <title>Agromyces sp. isolated from the gut of P. brevitarsis seulensis larvae.</title>
        <authorList>
            <person name="Won M."/>
            <person name="Kwon S.-W."/>
        </authorList>
    </citation>
    <scope>NUCLEOTIDE SEQUENCE [LARGE SCALE GENOMIC DNA]</scope>
    <source>
        <strain evidence="2 3">KACC 16215</strain>
    </source>
</reference>
<dbReference type="CDD" id="cd05155">
    <property type="entry name" value="APH_ChoK_like_1"/>
    <property type="match status" value="1"/>
</dbReference>
<dbReference type="PANTHER" id="PTHR21310">
    <property type="entry name" value="AMINOGLYCOSIDE PHOSPHOTRANSFERASE-RELATED-RELATED"/>
    <property type="match status" value="1"/>
</dbReference>
<feature type="domain" description="Aminoglycoside phosphotransferase" evidence="1">
    <location>
        <begin position="31"/>
        <end position="263"/>
    </location>
</feature>
<evidence type="ECO:0000313" key="3">
    <source>
        <dbReference type="Proteomes" id="UP000831304"/>
    </source>
</evidence>
<dbReference type="RefSeq" id="WP_243569976.1">
    <property type="nucleotide sequence ID" value="NZ_BAAARD010000002.1"/>
</dbReference>
<organism evidence="2 3">
    <name type="scientific">Agromyces soli</name>
    <dbReference type="NCBI Taxonomy" id="659012"/>
    <lineage>
        <taxon>Bacteria</taxon>
        <taxon>Bacillati</taxon>
        <taxon>Actinomycetota</taxon>
        <taxon>Actinomycetes</taxon>
        <taxon>Micrococcales</taxon>
        <taxon>Microbacteriaceae</taxon>
        <taxon>Agromyces</taxon>
    </lineage>
</organism>
<protein>
    <submittedName>
        <fullName evidence="2">Aminoglycoside phosphotransferase family protein</fullName>
    </submittedName>
</protein>